<sequence>GALRLETEIGKSQTFENYVSSLTPGQNKRNPWFKPFWQYLFQCDLPGTIAKYGRQCGSDSRVVNFDFLDDGCALSTINAVVSMATGIHQYWRETCSTPGLCDSYWSSVGRLQEIVDKISAVSYTDESGGIFKFTPSGDASARMKILNYQRQSGGSYGYKEVGPNVK</sequence>
<gene>
    <name evidence="2" type="ORF">BRAFLDRAFT_200872</name>
</gene>
<dbReference type="AlphaFoldDB" id="C3Y8W7"/>
<dbReference type="InterPro" id="IPR028082">
    <property type="entry name" value="Peripla_BP_I"/>
</dbReference>
<evidence type="ECO:0000256" key="1">
    <source>
        <dbReference type="ARBA" id="ARBA00023180"/>
    </source>
</evidence>
<proteinExistence type="predicted"/>
<dbReference type="InterPro" id="IPR050726">
    <property type="entry name" value="mGluR"/>
</dbReference>
<dbReference type="InParanoid" id="C3Y8W7"/>
<protein>
    <recommendedName>
        <fullName evidence="3">Receptor ligand binding region domain-containing protein</fullName>
    </recommendedName>
</protein>
<evidence type="ECO:0008006" key="3">
    <source>
        <dbReference type="Google" id="ProtNLM"/>
    </source>
</evidence>
<dbReference type="EMBL" id="GG666492">
    <property type="protein sequence ID" value="EEN63023.1"/>
    <property type="molecule type" value="Genomic_DNA"/>
</dbReference>
<organism>
    <name type="scientific">Branchiostoma floridae</name>
    <name type="common">Florida lancelet</name>
    <name type="synonym">Amphioxus</name>
    <dbReference type="NCBI Taxonomy" id="7739"/>
    <lineage>
        <taxon>Eukaryota</taxon>
        <taxon>Metazoa</taxon>
        <taxon>Chordata</taxon>
        <taxon>Cephalochordata</taxon>
        <taxon>Leptocardii</taxon>
        <taxon>Amphioxiformes</taxon>
        <taxon>Branchiostomatidae</taxon>
        <taxon>Branchiostoma</taxon>
    </lineage>
</organism>
<reference evidence="2" key="1">
    <citation type="journal article" date="2008" name="Nature">
        <title>The amphioxus genome and the evolution of the chordate karyotype.</title>
        <authorList>
            <consortium name="US DOE Joint Genome Institute (JGI-PGF)"/>
            <person name="Putnam N.H."/>
            <person name="Butts T."/>
            <person name="Ferrier D.E.K."/>
            <person name="Furlong R.F."/>
            <person name="Hellsten U."/>
            <person name="Kawashima T."/>
            <person name="Robinson-Rechavi M."/>
            <person name="Shoguchi E."/>
            <person name="Terry A."/>
            <person name="Yu J.-K."/>
            <person name="Benito-Gutierrez E.L."/>
            <person name="Dubchak I."/>
            <person name="Garcia-Fernandez J."/>
            <person name="Gibson-Brown J.J."/>
            <person name="Grigoriev I.V."/>
            <person name="Horton A.C."/>
            <person name="de Jong P.J."/>
            <person name="Jurka J."/>
            <person name="Kapitonov V.V."/>
            <person name="Kohara Y."/>
            <person name="Kuroki Y."/>
            <person name="Lindquist E."/>
            <person name="Lucas S."/>
            <person name="Osoegawa K."/>
            <person name="Pennacchio L.A."/>
            <person name="Salamov A.A."/>
            <person name="Satou Y."/>
            <person name="Sauka-Spengler T."/>
            <person name="Schmutz J."/>
            <person name="Shin-I T."/>
            <person name="Toyoda A."/>
            <person name="Bronner-Fraser M."/>
            <person name="Fujiyama A."/>
            <person name="Holland L.Z."/>
            <person name="Holland P.W.H."/>
            <person name="Satoh N."/>
            <person name="Rokhsar D.S."/>
        </authorList>
    </citation>
    <scope>NUCLEOTIDE SEQUENCE [LARGE SCALE GENOMIC DNA]</scope>
    <source>
        <strain evidence="2">S238N-H82</strain>
        <tissue evidence="2">Testes</tissue>
    </source>
</reference>
<dbReference type="eggNOG" id="KOG1056">
    <property type="taxonomic scope" value="Eukaryota"/>
</dbReference>
<dbReference type="STRING" id="7739.C3Y8W7"/>
<dbReference type="PANTHER" id="PTHR24060">
    <property type="entry name" value="METABOTROPIC GLUTAMATE RECEPTOR"/>
    <property type="match status" value="1"/>
</dbReference>
<accession>C3Y8W7</accession>
<evidence type="ECO:0000313" key="2">
    <source>
        <dbReference type="EMBL" id="EEN63023.1"/>
    </source>
</evidence>
<dbReference type="SUPFAM" id="SSF53822">
    <property type="entry name" value="Periplasmic binding protein-like I"/>
    <property type="match status" value="1"/>
</dbReference>
<keyword evidence="1" id="KW-0325">Glycoprotein</keyword>
<dbReference type="Gene3D" id="3.40.50.2300">
    <property type="match status" value="2"/>
</dbReference>
<feature type="non-terminal residue" evidence="2">
    <location>
        <position position="1"/>
    </location>
</feature>
<name>C3Y8W7_BRAFL</name>